<reference evidence="3" key="1">
    <citation type="submission" date="2017-01" db="EMBL/GenBank/DDBJ databases">
        <authorList>
            <person name="Varghese N."/>
            <person name="Submissions S."/>
        </authorList>
    </citation>
    <scope>NUCLEOTIDE SEQUENCE [LARGE SCALE GENOMIC DNA]</scope>
    <source>
        <strain evidence="3">DSM 18017</strain>
    </source>
</reference>
<accession>A0A1N7QHH6</accession>
<feature type="signal peptide" evidence="1">
    <location>
        <begin position="1"/>
        <end position="23"/>
    </location>
</feature>
<keyword evidence="1" id="KW-0732">Signal</keyword>
<keyword evidence="3" id="KW-1185">Reference proteome</keyword>
<evidence type="ECO:0000256" key="1">
    <source>
        <dbReference type="SAM" id="SignalP"/>
    </source>
</evidence>
<evidence type="ECO:0000313" key="2">
    <source>
        <dbReference type="EMBL" id="SIT22332.1"/>
    </source>
</evidence>
<dbReference type="OrthoDB" id="1272144at2"/>
<dbReference type="AlphaFoldDB" id="A0A1N7QHH6"/>
<organism evidence="2 3">
    <name type="scientific">Chryseobacterium ureilyticum</name>
    <dbReference type="NCBI Taxonomy" id="373668"/>
    <lineage>
        <taxon>Bacteria</taxon>
        <taxon>Pseudomonadati</taxon>
        <taxon>Bacteroidota</taxon>
        <taxon>Flavobacteriia</taxon>
        <taxon>Flavobacteriales</taxon>
        <taxon>Weeksellaceae</taxon>
        <taxon>Chryseobacterium group</taxon>
        <taxon>Chryseobacterium</taxon>
    </lineage>
</organism>
<evidence type="ECO:0008006" key="4">
    <source>
        <dbReference type="Google" id="ProtNLM"/>
    </source>
</evidence>
<dbReference type="STRING" id="373668.SAMN05421786_11034"/>
<dbReference type="RefSeq" id="WP_076553675.1">
    <property type="nucleotide sequence ID" value="NZ_FTOL01000010.1"/>
</dbReference>
<gene>
    <name evidence="2" type="ORF">SAMN05421786_11034</name>
</gene>
<protein>
    <recommendedName>
        <fullName evidence="4">Ferredoxin subunit of nitrite reductase or a ring-hydroxylating dioxygenase</fullName>
    </recommendedName>
</protein>
<sequence length="152" mass="17075">MKKTFSILSIFILLVFSTLSTNSCGSREDTVSCFPNAPINVTINLNTMPLYNSLNYDNGWAYVDEQQSGTRGLIIVRTGNAFKVYDRNAPHLCPDNNTTLEVKNNISIICPKDNTTWILRTGQPESGSKTSLPPKTYPYNYDEVSKTLSIYY</sequence>
<feature type="chain" id="PRO_5012139549" description="Ferredoxin subunit of nitrite reductase or a ring-hydroxylating dioxygenase" evidence="1">
    <location>
        <begin position="24"/>
        <end position="152"/>
    </location>
</feature>
<name>A0A1N7QHH6_9FLAO</name>
<proteinExistence type="predicted"/>
<evidence type="ECO:0000313" key="3">
    <source>
        <dbReference type="Proteomes" id="UP000186744"/>
    </source>
</evidence>
<dbReference type="Proteomes" id="UP000186744">
    <property type="component" value="Unassembled WGS sequence"/>
</dbReference>
<dbReference type="EMBL" id="FTOL01000010">
    <property type="protein sequence ID" value="SIT22332.1"/>
    <property type="molecule type" value="Genomic_DNA"/>
</dbReference>